<dbReference type="EMBL" id="JBJKFK010000729">
    <property type="protein sequence ID" value="KAL3315530.1"/>
    <property type="molecule type" value="Genomic_DNA"/>
</dbReference>
<sequence>MIRMLKDLAASNETDEHIKRFEDLVSKLSGHVTPSSQAVNNGDCEAVEDTTVTHDLNWKTQLKDNLEQLKVMKSESKQFLELVSRLVDATEETLPSEACELLSDVKERFIELLSSFESLEKGYLKLDSTPDVPEELALKQLTRLTEYLLGLNKTLSSSKECFFSVARLVKTTISDGLASGSIVDKSEEPSSVKPIKKEAQPTLYPPVNETIKETLNKADVLKKEIDELKQSKNRLLEMLAAKSAENSD</sequence>
<comment type="caution">
    <text evidence="2">The sequence shown here is derived from an EMBL/GenBank/DDBJ whole genome shotgun (WGS) entry which is preliminary data.</text>
</comment>
<accession>A0ABD2Q7I0</accession>
<dbReference type="AlphaFoldDB" id="A0ABD2Q7I0"/>
<reference evidence="2 3" key="1">
    <citation type="submission" date="2024-11" db="EMBL/GenBank/DDBJ databases">
        <title>Adaptive evolution of stress response genes in parasites aligns with host niche diversity.</title>
        <authorList>
            <person name="Hahn C."/>
            <person name="Resl P."/>
        </authorList>
    </citation>
    <scope>NUCLEOTIDE SEQUENCE [LARGE SCALE GENOMIC DNA]</scope>
    <source>
        <strain evidence="2">EGGRZ-B1_66</strain>
        <tissue evidence="2">Body</tissue>
    </source>
</reference>
<protein>
    <submittedName>
        <fullName evidence="2">Uncharacterized protein</fullName>
    </submittedName>
</protein>
<dbReference type="Proteomes" id="UP001626550">
    <property type="component" value="Unassembled WGS sequence"/>
</dbReference>
<name>A0ABD2Q7I0_9PLAT</name>
<gene>
    <name evidence="2" type="ORF">Ciccas_005832</name>
</gene>
<keyword evidence="3" id="KW-1185">Reference proteome</keyword>
<proteinExistence type="predicted"/>
<evidence type="ECO:0000313" key="3">
    <source>
        <dbReference type="Proteomes" id="UP001626550"/>
    </source>
</evidence>
<feature type="coiled-coil region" evidence="1">
    <location>
        <begin position="211"/>
        <end position="245"/>
    </location>
</feature>
<evidence type="ECO:0000256" key="1">
    <source>
        <dbReference type="SAM" id="Coils"/>
    </source>
</evidence>
<organism evidence="2 3">
    <name type="scientific">Cichlidogyrus casuarinus</name>
    <dbReference type="NCBI Taxonomy" id="1844966"/>
    <lineage>
        <taxon>Eukaryota</taxon>
        <taxon>Metazoa</taxon>
        <taxon>Spiralia</taxon>
        <taxon>Lophotrochozoa</taxon>
        <taxon>Platyhelminthes</taxon>
        <taxon>Monogenea</taxon>
        <taxon>Monopisthocotylea</taxon>
        <taxon>Dactylogyridea</taxon>
        <taxon>Ancyrocephalidae</taxon>
        <taxon>Cichlidogyrus</taxon>
    </lineage>
</organism>
<evidence type="ECO:0000313" key="2">
    <source>
        <dbReference type="EMBL" id="KAL3315530.1"/>
    </source>
</evidence>
<keyword evidence="1" id="KW-0175">Coiled coil</keyword>